<accession>A0A127P7L1</accession>
<protein>
    <submittedName>
        <fullName evidence="1">Alpha/beta hydrolase family protein</fullName>
    </submittedName>
</protein>
<dbReference type="PATRIC" id="fig|158899.10.peg.1049"/>
<gene>
    <name evidence="1" type="ORF">CFter6_1039</name>
</gene>
<dbReference type="GO" id="GO:0016787">
    <property type="term" value="F:hydrolase activity"/>
    <property type="evidence" value="ECO:0007669"/>
    <property type="project" value="UniProtKB-KW"/>
</dbReference>
<dbReference type="EMBL" id="CP013232">
    <property type="protein sequence ID" value="AMO93757.1"/>
    <property type="molecule type" value="Genomic_DNA"/>
</dbReference>
<sequence>MILYLHGFRSSPQSFKARLLAERMQQLGRAAEYQCPQLPASPAAAIAMAQDCIKDCDPAALTLVGSSLGGYYATWLAEQLGCRAVLLNPAVKPPRDLEKYVGVSTQYHSDQPFEFKREYVAELQALQVDRITRPQRYFLIAATGDEVLDWQEMVGHYPQARQQVIQGSDHGISEFAEYADAVLVFCGIAVAHGAASAIVSAAGT</sequence>
<dbReference type="AlphaFoldDB" id="A0A127P7L1"/>
<evidence type="ECO:0000313" key="1">
    <source>
        <dbReference type="EMBL" id="AMO93757.1"/>
    </source>
</evidence>
<name>A0A127P7L1_9BURK</name>
<reference evidence="1 2" key="1">
    <citation type="submission" date="2015-11" db="EMBL/GenBank/DDBJ databases">
        <title>Exploring the genomic traits of fungus-feeding bacterial genus Collimonas.</title>
        <authorList>
            <person name="Song C."/>
            <person name="Schmidt R."/>
            <person name="de Jager V."/>
            <person name="Krzyzanowska D."/>
            <person name="Jongedijk E."/>
            <person name="Cankar K."/>
            <person name="Beekwilder J."/>
            <person name="van Veen A."/>
            <person name="de Boer W."/>
            <person name="van Veen J.A."/>
            <person name="Garbeva P."/>
        </authorList>
    </citation>
    <scope>NUCLEOTIDE SEQUENCE [LARGE SCALE GENOMIC DNA]</scope>
    <source>
        <strain evidence="1 2">Ter6</strain>
    </source>
</reference>
<dbReference type="OrthoDB" id="9814831at2"/>
<dbReference type="Proteomes" id="UP000072421">
    <property type="component" value="Chromosome"/>
</dbReference>
<proteinExistence type="predicted"/>
<dbReference type="InterPro" id="IPR029058">
    <property type="entry name" value="AB_hydrolase_fold"/>
</dbReference>
<dbReference type="SUPFAM" id="SSF53474">
    <property type="entry name" value="alpha/beta-Hydrolases"/>
    <property type="match status" value="1"/>
</dbReference>
<keyword evidence="1" id="KW-0378">Hydrolase</keyword>
<dbReference type="InterPro" id="IPR008886">
    <property type="entry name" value="UPF0227/Esterase_YqiA"/>
</dbReference>
<organism evidence="1">
    <name type="scientific">Collimonas fungivorans</name>
    <dbReference type="NCBI Taxonomy" id="158899"/>
    <lineage>
        <taxon>Bacteria</taxon>
        <taxon>Pseudomonadati</taxon>
        <taxon>Pseudomonadota</taxon>
        <taxon>Betaproteobacteria</taxon>
        <taxon>Burkholderiales</taxon>
        <taxon>Oxalobacteraceae</taxon>
        <taxon>Collimonas</taxon>
    </lineage>
</organism>
<dbReference type="PANTHER" id="PTHR35602">
    <property type="entry name" value="ESTERASE YQIA-RELATED"/>
    <property type="match status" value="1"/>
</dbReference>
<dbReference type="RefSeq" id="WP_061538971.1">
    <property type="nucleotide sequence ID" value="NZ_CP013232.1"/>
</dbReference>
<dbReference type="Gene3D" id="3.40.50.1820">
    <property type="entry name" value="alpha/beta hydrolase"/>
    <property type="match status" value="1"/>
</dbReference>
<evidence type="ECO:0000313" key="2">
    <source>
        <dbReference type="Proteomes" id="UP000072421"/>
    </source>
</evidence>
<dbReference type="PANTHER" id="PTHR35602:SF3">
    <property type="entry name" value="ESTERASE YQIA"/>
    <property type="match status" value="1"/>
</dbReference>
<dbReference type="Pfam" id="PF05728">
    <property type="entry name" value="UPF0227"/>
    <property type="match status" value="1"/>
</dbReference>